<gene>
    <name evidence="6" type="ORF">pdam_00024555</name>
</gene>
<dbReference type="EMBL" id="RCHS01001900">
    <property type="protein sequence ID" value="RMX50751.1"/>
    <property type="molecule type" value="Genomic_DNA"/>
</dbReference>
<dbReference type="Gene3D" id="1.10.533.10">
    <property type="entry name" value="Death Domain, Fas"/>
    <property type="match status" value="1"/>
</dbReference>
<dbReference type="InterPro" id="IPR011029">
    <property type="entry name" value="DEATH-like_dom_sf"/>
</dbReference>
<feature type="coiled-coil region" evidence="3">
    <location>
        <begin position="71"/>
        <end position="98"/>
    </location>
</feature>
<dbReference type="OrthoDB" id="10023302at2759"/>
<protein>
    <recommendedName>
        <fullName evidence="5">K Homology domain-containing protein</fullName>
    </recommendedName>
</protein>
<evidence type="ECO:0000313" key="6">
    <source>
        <dbReference type="EMBL" id="RMX50751.1"/>
    </source>
</evidence>
<keyword evidence="3" id="KW-0175">Coiled coil</keyword>
<dbReference type="InterPro" id="IPR032171">
    <property type="entry name" value="COR-A"/>
</dbReference>
<evidence type="ECO:0000256" key="1">
    <source>
        <dbReference type="ARBA" id="ARBA00022737"/>
    </source>
</evidence>
<dbReference type="Gene3D" id="1.10.10.10">
    <property type="entry name" value="Winged helix-like DNA-binding domain superfamily/Winged helix DNA-binding domain"/>
    <property type="match status" value="1"/>
</dbReference>
<dbReference type="PANTHER" id="PTHR47508">
    <property type="entry name" value="SAM DOMAIN-CONTAINING PROTEIN-RELATED"/>
    <property type="match status" value="1"/>
</dbReference>
<evidence type="ECO:0000256" key="4">
    <source>
        <dbReference type="SAM" id="MobiDB-lite"/>
    </source>
</evidence>
<keyword evidence="2" id="KW-0694">RNA-binding</keyword>
<dbReference type="GO" id="GO:0003723">
    <property type="term" value="F:RNA binding"/>
    <property type="evidence" value="ECO:0007669"/>
    <property type="project" value="UniProtKB-UniRule"/>
</dbReference>
<feature type="domain" description="K Homology" evidence="5">
    <location>
        <begin position="20"/>
        <end position="86"/>
    </location>
</feature>
<dbReference type="Proteomes" id="UP000275408">
    <property type="component" value="Unassembled WGS sequence"/>
</dbReference>
<evidence type="ECO:0000313" key="7">
    <source>
        <dbReference type="Proteomes" id="UP000275408"/>
    </source>
</evidence>
<name>A0A3M6UAV2_POCDA</name>
<dbReference type="Pfam" id="PF16095">
    <property type="entry name" value="COR-A"/>
    <property type="match status" value="1"/>
</dbReference>
<dbReference type="CDD" id="cd00105">
    <property type="entry name" value="KH-I"/>
    <property type="match status" value="1"/>
</dbReference>
<dbReference type="SMART" id="SM00322">
    <property type="entry name" value="KH"/>
    <property type="match status" value="2"/>
</dbReference>
<comment type="caution">
    <text evidence="6">The sequence shown here is derived from an EMBL/GenBank/DDBJ whole genome shotgun (WGS) entry which is preliminary data.</text>
</comment>
<keyword evidence="1" id="KW-0677">Repeat</keyword>
<evidence type="ECO:0000256" key="3">
    <source>
        <dbReference type="SAM" id="Coils"/>
    </source>
</evidence>
<keyword evidence="7" id="KW-1185">Reference proteome</keyword>
<evidence type="ECO:0000256" key="2">
    <source>
        <dbReference type="PROSITE-ProRule" id="PRU00117"/>
    </source>
</evidence>
<organism evidence="6 7">
    <name type="scientific">Pocillopora damicornis</name>
    <name type="common">Cauliflower coral</name>
    <name type="synonym">Millepora damicornis</name>
    <dbReference type="NCBI Taxonomy" id="46731"/>
    <lineage>
        <taxon>Eukaryota</taxon>
        <taxon>Metazoa</taxon>
        <taxon>Cnidaria</taxon>
        <taxon>Anthozoa</taxon>
        <taxon>Hexacorallia</taxon>
        <taxon>Scleractinia</taxon>
        <taxon>Astrocoeniina</taxon>
        <taxon>Pocilloporidae</taxon>
        <taxon>Pocillopora</taxon>
    </lineage>
</organism>
<dbReference type="PANTHER" id="PTHR47508:SF4">
    <property type="match status" value="1"/>
</dbReference>
<dbReference type="InterPro" id="IPR004088">
    <property type="entry name" value="KH_dom_type_1"/>
</dbReference>
<dbReference type="SUPFAM" id="SSF47986">
    <property type="entry name" value="DEATH domain"/>
    <property type="match status" value="1"/>
</dbReference>
<dbReference type="Gene3D" id="3.30.1370.10">
    <property type="entry name" value="K Homology domain, type 1"/>
    <property type="match status" value="2"/>
</dbReference>
<accession>A0A3M6UAV2</accession>
<evidence type="ECO:0000259" key="5">
    <source>
        <dbReference type="SMART" id="SM00322"/>
    </source>
</evidence>
<feature type="compositionally biased region" description="Polar residues" evidence="4">
    <location>
        <begin position="707"/>
        <end position="717"/>
    </location>
</feature>
<dbReference type="InterPro" id="IPR036612">
    <property type="entry name" value="KH_dom_type_1_sf"/>
</dbReference>
<dbReference type="SUPFAM" id="SSF54791">
    <property type="entry name" value="Eukaryotic type KH-domain (KH-domain type I)"/>
    <property type="match status" value="2"/>
</dbReference>
<proteinExistence type="predicted"/>
<feature type="non-terminal residue" evidence="6">
    <location>
        <position position="1914"/>
    </location>
</feature>
<feature type="domain" description="K Homology" evidence="5">
    <location>
        <begin position="90"/>
        <end position="154"/>
    </location>
</feature>
<dbReference type="InterPro" id="IPR036388">
    <property type="entry name" value="WH-like_DNA-bd_sf"/>
</dbReference>
<dbReference type="Pfam" id="PF00013">
    <property type="entry name" value="KH_1"/>
    <property type="match status" value="2"/>
</dbReference>
<reference evidence="6 7" key="1">
    <citation type="journal article" date="2018" name="Sci. Rep.">
        <title>Comparative analysis of the Pocillopora damicornis genome highlights role of immune system in coral evolution.</title>
        <authorList>
            <person name="Cunning R."/>
            <person name="Bay R.A."/>
            <person name="Gillette P."/>
            <person name="Baker A.C."/>
            <person name="Traylor-Knowles N."/>
        </authorList>
    </citation>
    <scope>NUCLEOTIDE SEQUENCE [LARGE SCALE GENOMIC DNA]</scope>
    <source>
        <strain evidence="6">RSMAS</strain>
        <tissue evidence="6">Whole animal</tissue>
    </source>
</reference>
<dbReference type="PROSITE" id="PS50084">
    <property type="entry name" value="KH_TYPE_1"/>
    <property type="match status" value="2"/>
</dbReference>
<feature type="region of interest" description="Disordered" evidence="4">
    <location>
        <begin position="707"/>
        <end position="734"/>
    </location>
</feature>
<sequence length="1914" mass="219956">MLLCSSHSYLAHTEEVNTGAMEWEFVPVPIDLKAHVIGRRHSVINEMMAISGATIEPGSRHHAGFIVSGRRQEIEMAKQFISEKLEELENKWEELVEIPDRYKGRVIGKQRVTLREIENQTGVKLFVKDGEVYIVRGTQQQRRHAKRNIGTIVAVARLTDFEKEFYKVCSYVDGCHLPENCKLKLEEMQVEDRMPLPGLQTQYRLKPAEHCERENSYHDRNDPVYQSNLKDEVLMSLRKIKENRETDESPKADMWCHLGTSIIRVPDEEDVIQKTWDIEEITERFQRPDTGEKIFWKVSFRERDDIPEDIFKRTGFKEITEDNEYISRYDLTYLTPCFYQLRCKVWVAKSSVKKKLDDIPIPFSDVKNVLEEIQFEDETTQSRCRGWLVLKSRKYLQTDILFPGCELDCRFTMHRTAIRGDVPEIEVRRALSAYLSRLTLTDKDAFGLLLPDHDFPEGFHLLHKRCCKRKMYSTRAGFFAILSQEDSWSIDFSGNETSRESTDLHLHSEECDKLLNGTDWQPETIVQKLPEFIQFVKEIQDFVVREMKGNGSTRTVPPEIRARGPQALEAYNNALAEGQACVKRVPLMIVGQDRSGKTSVKKSLKGICFNPDEDSTLGIEVDDYLFKVTTEIWKTGEIDEEANIDTTVTSFEHSAARWIAEKLTMHEKIAEVKQTSSTESAGYDFEEIDDAKEGEPYETLSDANLLESSINPASTNTTDDEPNLSTREVRDPKELEPEEDLLIKTLEKLPDFDDVQGVYKEFNADKYNLKTNFDYLDFWMSSLAALVDPETVLPFKKFPAVFLVCTHADHPYCARNPVELAHEIFGDLKAKPYGAHLFDVFCVDNTKSGTKSECEEIVRLREAVHVVSKELPHVTEAIPIKWLKYEKALRALKESDYRFISLVKAKEIASKVCNISDNKVKTVLNFLHDLRVLIYFDDSPELSELVFLDIQWLIDVFKNVITVRSFRREKNFAHLWKRLEIEGILEDELLKHVWNSLIPQRETHESLIAIMEKFSLLCPWPSSQDFPDKRYIVPSMLRTPLPEEISNLVESAKIPSLFIKFDTGRVPPGLFPRFVLEFLLWCSNEFPRLVLPELYNNFARFNNFPNQGLSVVFLCHSSTIEVVVLTVNSGVDVVNMALIQAFRSQLTSIINQVWDKFFWVKNVGCDVCFLCPVCSHRRVISLCTLHREKGCKEEECLHFISELDLGDETQAICTKSVAAVDNQILVEKFSPWISCAEKKQEMKALPSGERLQAIVQGGNDKTPVIPCKAVASIELQPQVGAESDGKLFPFAQRNGYESLVLPHKVSESLQSNAPKEVVDKLLHNLKLGDASVEDPKPETEKWIRCLTRDAKNHGRTDVVKYLRGIMPEGTAGPMLSETLSVQDIPKEKLKKLTVTLNGLDDWELFAEKLGLTPEEIRFLDKRTRNQVLEVLIYATQKYIITVGDLYDVLKDYNTKSGSESECQRVMRLLKDVLDVDKKLPHIKEKIPVRKKEGNNFISLRTAEKIVHPECGIRTKYPREYHARYDLTFVVSSGHELRGKICVLNKDSEKTMIEKAVPSSEVKNILEEIYFEDEKTRSRCRGWLALPSHDAVSADYVVDLDENERQALLSYLSKLTLTFTEDEEINGSYLPVEETLSKEIFQRHRRCSHRTAFEPQAGFFVILSKEVSLSYEIEEKEKRETIDLHLHCKDWDEQLKNENWKPGDIVAKLPEFLQFVKRVQSSELRHSNAAKRLRGFENNRHIVCCFIDSWNISENCKLKLERVSEKDYVVVTSSQALFRLQTSRESNLQACVSEIGYSSKLKDAILGVLRELKVKKNSSNQLEAVMRCHFGLICVARKDVKKKLEDFPLPLSDVKNARKEICFTDETTRSRCRGCIVLPSLRYMGADILVPGCEFDCRLAVKERTGRFGGNTPVG</sequence>
<dbReference type="InterPro" id="IPR004087">
    <property type="entry name" value="KH_dom"/>
</dbReference>